<evidence type="ECO:0000256" key="3">
    <source>
        <dbReference type="ARBA" id="ARBA00023082"/>
    </source>
</evidence>
<dbReference type="SUPFAM" id="SSF88946">
    <property type="entry name" value="Sigma2 domain of RNA polymerase sigma factors"/>
    <property type="match status" value="1"/>
</dbReference>
<evidence type="ECO:0000256" key="4">
    <source>
        <dbReference type="ARBA" id="ARBA00023125"/>
    </source>
</evidence>
<dbReference type="Pfam" id="PF04542">
    <property type="entry name" value="Sigma70_r2"/>
    <property type="match status" value="1"/>
</dbReference>
<dbReference type="RefSeq" id="WP_154074855.1">
    <property type="nucleotide sequence ID" value="NZ_CP045929.1"/>
</dbReference>
<keyword evidence="4" id="KW-0238">DNA-binding</keyword>
<dbReference type="Gene3D" id="1.10.1740.10">
    <property type="match status" value="1"/>
</dbReference>
<dbReference type="NCBIfam" id="TIGR02937">
    <property type="entry name" value="sigma70-ECF"/>
    <property type="match status" value="1"/>
</dbReference>
<keyword evidence="5" id="KW-0804">Transcription</keyword>
<dbReference type="PANTHER" id="PTHR43133:SF8">
    <property type="entry name" value="RNA POLYMERASE SIGMA FACTOR HI_1459-RELATED"/>
    <property type="match status" value="1"/>
</dbReference>
<reference evidence="9" key="1">
    <citation type="submission" date="2019-11" db="EMBL/GenBank/DDBJ databases">
        <title>The complete genome sequence of Saccharopolyspora sp. E2A.</title>
        <authorList>
            <person name="Zhang G."/>
        </authorList>
    </citation>
    <scope>NUCLEOTIDE SEQUENCE [LARGE SCALE GENOMIC DNA]</scope>
    <source>
        <strain evidence="9">E2A</strain>
    </source>
</reference>
<keyword evidence="3" id="KW-0731">Sigma factor</keyword>
<evidence type="ECO:0000259" key="7">
    <source>
        <dbReference type="Pfam" id="PF04542"/>
    </source>
</evidence>
<dbReference type="Gene3D" id="1.10.10.10">
    <property type="entry name" value="Winged helix-like DNA-binding domain superfamily/Winged helix DNA-binding domain"/>
    <property type="match status" value="1"/>
</dbReference>
<dbReference type="GO" id="GO:0016987">
    <property type="term" value="F:sigma factor activity"/>
    <property type="evidence" value="ECO:0007669"/>
    <property type="project" value="UniProtKB-KW"/>
</dbReference>
<feature type="domain" description="RNA polymerase sigma-70 region 2" evidence="7">
    <location>
        <begin position="34"/>
        <end position="94"/>
    </location>
</feature>
<proteinExistence type="inferred from homology"/>
<evidence type="ECO:0000313" key="9">
    <source>
        <dbReference type="Proteomes" id="UP000371041"/>
    </source>
</evidence>
<gene>
    <name evidence="8" type="ORF">GIY23_00435</name>
</gene>
<dbReference type="GO" id="GO:0006352">
    <property type="term" value="P:DNA-templated transcription initiation"/>
    <property type="evidence" value="ECO:0007669"/>
    <property type="project" value="InterPro"/>
</dbReference>
<protein>
    <submittedName>
        <fullName evidence="8">Sigma-70 family RNA polymerase sigma factor</fullName>
    </submittedName>
</protein>
<comment type="similarity">
    <text evidence="1">Belongs to the sigma-70 factor family. ECF subfamily.</text>
</comment>
<feature type="region of interest" description="Disordered" evidence="6">
    <location>
        <begin position="186"/>
        <end position="214"/>
    </location>
</feature>
<dbReference type="InterPro" id="IPR036388">
    <property type="entry name" value="WH-like_DNA-bd_sf"/>
</dbReference>
<keyword evidence="9" id="KW-1185">Reference proteome</keyword>
<sequence length="214" mass="24178">MHDDVVDGTELPENVDARLLNRLRAGDDTAYDELYRRHAPAVRRFVLGTRRPGVDADDAVAEVFLRVLRAVRAGHGPRDYVRTYLLTVVRRVLAEWSSERRAQPMHNDELGERAGHQADHQSTQAERELLARAFTLLPARWREVLWRMEVEGHRPGSIAQDMGLTPNATAVLAHRARRGLREAYLQASSTPKPHEPRRPAAPTCRAGRASSVDY</sequence>
<evidence type="ECO:0000313" key="8">
    <source>
        <dbReference type="EMBL" id="QGK68246.1"/>
    </source>
</evidence>
<accession>A0A5Q3Q416</accession>
<dbReference type="InterPro" id="IPR013324">
    <property type="entry name" value="RNA_pol_sigma_r3/r4-like"/>
</dbReference>
<keyword evidence="2" id="KW-0805">Transcription regulation</keyword>
<dbReference type="SUPFAM" id="SSF88659">
    <property type="entry name" value="Sigma3 and sigma4 domains of RNA polymerase sigma factors"/>
    <property type="match status" value="1"/>
</dbReference>
<dbReference type="KEGG" id="sace:GIY23_00435"/>
<evidence type="ECO:0000256" key="5">
    <source>
        <dbReference type="ARBA" id="ARBA00023163"/>
    </source>
</evidence>
<dbReference type="PANTHER" id="PTHR43133">
    <property type="entry name" value="RNA POLYMERASE ECF-TYPE SIGMA FACTO"/>
    <property type="match status" value="1"/>
</dbReference>
<dbReference type="InterPro" id="IPR007627">
    <property type="entry name" value="RNA_pol_sigma70_r2"/>
</dbReference>
<evidence type="ECO:0000256" key="6">
    <source>
        <dbReference type="SAM" id="MobiDB-lite"/>
    </source>
</evidence>
<dbReference type="InterPro" id="IPR039425">
    <property type="entry name" value="RNA_pol_sigma-70-like"/>
</dbReference>
<evidence type="ECO:0000256" key="2">
    <source>
        <dbReference type="ARBA" id="ARBA00023015"/>
    </source>
</evidence>
<dbReference type="Proteomes" id="UP000371041">
    <property type="component" value="Chromosome"/>
</dbReference>
<dbReference type="InterPro" id="IPR013325">
    <property type="entry name" value="RNA_pol_sigma_r2"/>
</dbReference>
<dbReference type="InterPro" id="IPR014284">
    <property type="entry name" value="RNA_pol_sigma-70_dom"/>
</dbReference>
<evidence type="ECO:0000256" key="1">
    <source>
        <dbReference type="ARBA" id="ARBA00010641"/>
    </source>
</evidence>
<organism evidence="8 9">
    <name type="scientific">Allosaccharopolyspora coralli</name>
    <dbReference type="NCBI Taxonomy" id="2665642"/>
    <lineage>
        <taxon>Bacteria</taxon>
        <taxon>Bacillati</taxon>
        <taxon>Actinomycetota</taxon>
        <taxon>Actinomycetes</taxon>
        <taxon>Pseudonocardiales</taxon>
        <taxon>Pseudonocardiaceae</taxon>
        <taxon>Allosaccharopolyspora</taxon>
    </lineage>
</organism>
<dbReference type="AlphaFoldDB" id="A0A5Q3Q416"/>
<name>A0A5Q3Q416_9PSEU</name>
<dbReference type="EMBL" id="CP045929">
    <property type="protein sequence ID" value="QGK68246.1"/>
    <property type="molecule type" value="Genomic_DNA"/>
</dbReference>
<dbReference type="GO" id="GO:0003677">
    <property type="term" value="F:DNA binding"/>
    <property type="evidence" value="ECO:0007669"/>
    <property type="project" value="UniProtKB-KW"/>
</dbReference>